<dbReference type="PANTHER" id="PTHR33217">
    <property type="entry name" value="TRANSPOSASE FOR INSERTION SEQUENCE ELEMENT IS1081"/>
    <property type="match status" value="1"/>
</dbReference>
<keyword evidence="6" id="KW-0814">Transposable element</keyword>
<comment type="similarity">
    <text evidence="2 6">Belongs to the transposase mutator family.</text>
</comment>
<dbReference type="Proteomes" id="UP000614287">
    <property type="component" value="Unassembled WGS sequence"/>
</dbReference>
<sequence>MYVQGVLTRKVPAITEELCGTGFSKSLVSSLCVNLDAQVKVFTNRHLDGEYPVLMVDAMYINARNHDDRVVSRAALTMSAVRSDCYREIVGLEIDNGENAFTWKEAFTRLKARGLKGVQLVCKIAYPACIHSHRRAPQLLRTCPHENYDTPASSLFLLPSLNFTH</sequence>
<proteinExistence type="inferred from homology"/>
<dbReference type="GO" id="GO:0006313">
    <property type="term" value="P:DNA transposition"/>
    <property type="evidence" value="ECO:0007669"/>
    <property type="project" value="UniProtKB-UniRule"/>
</dbReference>
<evidence type="ECO:0000313" key="8">
    <source>
        <dbReference type="Proteomes" id="UP000614287"/>
    </source>
</evidence>
<evidence type="ECO:0000256" key="5">
    <source>
        <dbReference type="ARBA" id="ARBA00023172"/>
    </source>
</evidence>
<evidence type="ECO:0000313" key="7">
    <source>
        <dbReference type="EMBL" id="GHA79832.1"/>
    </source>
</evidence>
<dbReference type="EMBL" id="BMZG01000017">
    <property type="protein sequence ID" value="GHA79832.1"/>
    <property type="molecule type" value="Genomic_DNA"/>
</dbReference>
<evidence type="ECO:0000256" key="4">
    <source>
        <dbReference type="ARBA" id="ARBA00023125"/>
    </source>
</evidence>
<keyword evidence="4 6" id="KW-0238">DNA-binding</keyword>
<evidence type="ECO:0000256" key="6">
    <source>
        <dbReference type="RuleBase" id="RU365089"/>
    </source>
</evidence>
<comment type="function">
    <text evidence="1 6">Required for the transposition of the insertion element.</text>
</comment>
<protein>
    <recommendedName>
        <fullName evidence="6">Mutator family transposase</fullName>
    </recommendedName>
</protein>
<keyword evidence="3 6" id="KW-0815">Transposition</keyword>
<evidence type="ECO:0000256" key="2">
    <source>
        <dbReference type="ARBA" id="ARBA00010961"/>
    </source>
</evidence>
<keyword evidence="8" id="KW-1185">Reference proteome</keyword>
<name>A0A8J3CJ69_9BURK</name>
<dbReference type="Pfam" id="PF00872">
    <property type="entry name" value="Transposase_mut"/>
    <property type="match status" value="1"/>
</dbReference>
<dbReference type="GO" id="GO:0004803">
    <property type="term" value="F:transposase activity"/>
    <property type="evidence" value="ECO:0007669"/>
    <property type="project" value="UniProtKB-UniRule"/>
</dbReference>
<dbReference type="AlphaFoldDB" id="A0A8J3CJ69"/>
<reference evidence="7" key="1">
    <citation type="journal article" date="2014" name="Int. J. Syst. Evol. Microbiol.">
        <title>Complete genome sequence of Corynebacterium casei LMG S-19264T (=DSM 44701T), isolated from a smear-ripened cheese.</title>
        <authorList>
            <consortium name="US DOE Joint Genome Institute (JGI-PGF)"/>
            <person name="Walter F."/>
            <person name="Albersmeier A."/>
            <person name="Kalinowski J."/>
            <person name="Ruckert C."/>
        </authorList>
    </citation>
    <scope>NUCLEOTIDE SEQUENCE</scope>
    <source>
        <strain evidence="7">KCTC 32501</strain>
    </source>
</reference>
<keyword evidence="5 6" id="KW-0233">DNA recombination</keyword>
<dbReference type="GO" id="GO:0003677">
    <property type="term" value="F:DNA binding"/>
    <property type="evidence" value="ECO:0007669"/>
    <property type="project" value="UniProtKB-UniRule"/>
</dbReference>
<gene>
    <name evidence="7" type="ORF">GCM10009007_20950</name>
</gene>
<accession>A0A8J3CJ69</accession>
<evidence type="ECO:0000256" key="1">
    <source>
        <dbReference type="ARBA" id="ARBA00002190"/>
    </source>
</evidence>
<evidence type="ECO:0000256" key="3">
    <source>
        <dbReference type="ARBA" id="ARBA00022578"/>
    </source>
</evidence>
<dbReference type="PANTHER" id="PTHR33217:SF7">
    <property type="entry name" value="TRANSPOSASE FOR INSERTION SEQUENCE ELEMENT IS1081"/>
    <property type="match status" value="1"/>
</dbReference>
<reference evidence="7" key="2">
    <citation type="submission" date="2020-09" db="EMBL/GenBank/DDBJ databases">
        <authorList>
            <person name="Sun Q."/>
            <person name="Kim S."/>
        </authorList>
    </citation>
    <scope>NUCLEOTIDE SEQUENCE</scope>
    <source>
        <strain evidence="7">KCTC 32501</strain>
    </source>
</reference>
<organism evidence="7 8">
    <name type="scientific">Formosimonas limnophila</name>
    <dbReference type="NCBI Taxonomy" id="1384487"/>
    <lineage>
        <taxon>Bacteria</taxon>
        <taxon>Pseudomonadati</taxon>
        <taxon>Pseudomonadota</taxon>
        <taxon>Betaproteobacteria</taxon>
        <taxon>Burkholderiales</taxon>
        <taxon>Burkholderiaceae</taxon>
        <taxon>Formosimonas</taxon>
    </lineage>
</organism>
<comment type="caution">
    <text evidence="7">The sequence shown here is derived from an EMBL/GenBank/DDBJ whole genome shotgun (WGS) entry which is preliminary data.</text>
</comment>
<dbReference type="InterPro" id="IPR001207">
    <property type="entry name" value="Transposase_mutator"/>
</dbReference>